<dbReference type="GO" id="GO:0006189">
    <property type="term" value="P:'de novo' IMP biosynthetic process"/>
    <property type="evidence" value="ECO:0007669"/>
    <property type="project" value="UniProtKB-UniRule"/>
</dbReference>
<dbReference type="Gene3D" id="3.30.200.20">
    <property type="entry name" value="Phosphorylase Kinase, domain 1"/>
    <property type="match status" value="1"/>
</dbReference>
<dbReference type="Pfam" id="PF01259">
    <property type="entry name" value="SAICAR_synt"/>
    <property type="match status" value="1"/>
</dbReference>
<reference evidence="10 11" key="2">
    <citation type="submission" date="2019-05" db="EMBL/GenBank/DDBJ databases">
        <authorList>
            <person name="Suflita J.M."/>
            <person name="Marks C.R."/>
        </authorList>
    </citation>
    <scope>NUCLEOTIDE SEQUENCE [LARGE SCALE GENOMIC DNA]</scope>
    <source>
        <strain evidence="10 11">ALDC</strain>
    </source>
</reference>
<gene>
    <name evidence="8" type="primary">purC</name>
    <name evidence="10" type="ORF">FDQ92_10035</name>
</gene>
<dbReference type="InterPro" id="IPR018236">
    <property type="entry name" value="SAICAR_synthetase_CS"/>
</dbReference>
<protein>
    <recommendedName>
        <fullName evidence="8">Phosphoribosylaminoimidazole-succinocarboxamide synthase</fullName>
        <ecNumber evidence="8">6.3.2.6</ecNumber>
    </recommendedName>
    <alternativeName>
        <fullName evidence="8">SAICAR synthetase</fullName>
    </alternativeName>
</protein>
<evidence type="ECO:0000313" key="11">
    <source>
        <dbReference type="Proteomes" id="UP000298602"/>
    </source>
</evidence>
<comment type="similarity">
    <text evidence="2 8">Belongs to the SAICAR synthetase family.</text>
</comment>
<evidence type="ECO:0000256" key="2">
    <source>
        <dbReference type="ARBA" id="ARBA00010190"/>
    </source>
</evidence>
<keyword evidence="6 8" id="KW-0067">ATP-binding</keyword>
<dbReference type="FunFam" id="3.30.470.20:FF:000015">
    <property type="entry name" value="Phosphoribosylaminoimidazole-succinocarboxamide synthase"/>
    <property type="match status" value="1"/>
</dbReference>
<keyword evidence="3 8" id="KW-0436">Ligase</keyword>
<keyword evidence="4 8" id="KW-0547">Nucleotide-binding</keyword>
<dbReference type="SUPFAM" id="SSF56104">
    <property type="entry name" value="SAICAR synthase-like"/>
    <property type="match status" value="1"/>
</dbReference>
<evidence type="ECO:0000259" key="9">
    <source>
        <dbReference type="Pfam" id="PF01259"/>
    </source>
</evidence>
<dbReference type="AlphaFoldDB" id="A0A4V1ERQ6"/>
<evidence type="ECO:0000256" key="6">
    <source>
        <dbReference type="ARBA" id="ARBA00022840"/>
    </source>
</evidence>
<reference evidence="10 11" key="1">
    <citation type="submission" date="2019-05" db="EMBL/GenBank/DDBJ databases">
        <title>The Complete Genome Sequence of the n-alkane-degrading Desulfoglaeba alkanexedens ALDC reveals multiple alkylsuccinate synthase gene clusters.</title>
        <authorList>
            <person name="Callaghan A.V."/>
            <person name="Davidova I.A."/>
            <person name="Duncan K.E."/>
            <person name="Morris B."/>
            <person name="McInerney M.J."/>
        </authorList>
    </citation>
    <scope>NUCLEOTIDE SEQUENCE [LARGE SCALE GENOMIC DNA]</scope>
    <source>
        <strain evidence="10 11">ALDC</strain>
    </source>
</reference>
<dbReference type="NCBIfam" id="TIGR00081">
    <property type="entry name" value="purC"/>
    <property type="match status" value="1"/>
</dbReference>
<evidence type="ECO:0000256" key="4">
    <source>
        <dbReference type="ARBA" id="ARBA00022741"/>
    </source>
</evidence>
<dbReference type="EMBL" id="CP040098">
    <property type="protein sequence ID" value="QCQ22471.1"/>
    <property type="molecule type" value="Genomic_DNA"/>
</dbReference>
<dbReference type="EC" id="6.3.2.6" evidence="8"/>
<dbReference type="InterPro" id="IPR028923">
    <property type="entry name" value="SAICAR_synt/ADE2_N"/>
</dbReference>
<feature type="domain" description="SAICAR synthetase/ADE2 N-terminal" evidence="9">
    <location>
        <begin position="17"/>
        <end position="267"/>
    </location>
</feature>
<dbReference type="PROSITE" id="PS01058">
    <property type="entry name" value="SAICAR_SYNTHETASE_2"/>
    <property type="match status" value="1"/>
</dbReference>
<evidence type="ECO:0000256" key="8">
    <source>
        <dbReference type="HAMAP-Rule" id="MF_00137"/>
    </source>
</evidence>
<dbReference type="InterPro" id="IPR001636">
    <property type="entry name" value="SAICAR_synth"/>
</dbReference>
<organism evidence="10 11">
    <name type="scientific">Desulfoglaeba alkanexedens ALDC</name>
    <dbReference type="NCBI Taxonomy" id="980445"/>
    <lineage>
        <taxon>Bacteria</taxon>
        <taxon>Pseudomonadati</taxon>
        <taxon>Thermodesulfobacteriota</taxon>
        <taxon>Syntrophobacteria</taxon>
        <taxon>Syntrophobacterales</taxon>
        <taxon>Syntrophobacteraceae</taxon>
        <taxon>Desulfoglaeba</taxon>
    </lineage>
</organism>
<name>A0A4V1ERQ6_9BACT</name>
<dbReference type="KEGG" id="dax:FDQ92_10035"/>
<dbReference type="PANTHER" id="PTHR43700">
    <property type="entry name" value="PHOSPHORIBOSYLAMINOIMIDAZOLE-SUCCINOCARBOXAMIDE SYNTHASE"/>
    <property type="match status" value="1"/>
</dbReference>
<evidence type="ECO:0000256" key="7">
    <source>
        <dbReference type="ARBA" id="ARBA00048475"/>
    </source>
</evidence>
<accession>A0A4V1ERQ6</accession>
<dbReference type="HAMAP" id="MF_00137">
    <property type="entry name" value="SAICAR_synth"/>
    <property type="match status" value="1"/>
</dbReference>
<dbReference type="GO" id="GO:0005737">
    <property type="term" value="C:cytoplasm"/>
    <property type="evidence" value="ECO:0007669"/>
    <property type="project" value="TreeGrafter"/>
</dbReference>
<dbReference type="Proteomes" id="UP000298602">
    <property type="component" value="Chromosome"/>
</dbReference>
<evidence type="ECO:0000256" key="5">
    <source>
        <dbReference type="ARBA" id="ARBA00022755"/>
    </source>
</evidence>
<evidence type="ECO:0000256" key="1">
    <source>
        <dbReference type="ARBA" id="ARBA00004672"/>
    </source>
</evidence>
<dbReference type="RefSeq" id="WP_137424660.1">
    <property type="nucleotide sequence ID" value="NZ_CP040098.1"/>
</dbReference>
<dbReference type="Gene3D" id="3.30.470.20">
    <property type="entry name" value="ATP-grasp fold, B domain"/>
    <property type="match status" value="1"/>
</dbReference>
<comment type="catalytic activity">
    <reaction evidence="7 8">
        <text>5-amino-1-(5-phospho-D-ribosyl)imidazole-4-carboxylate + L-aspartate + ATP = (2S)-2-[5-amino-1-(5-phospho-beta-D-ribosyl)imidazole-4-carboxamido]succinate + ADP + phosphate + 2 H(+)</text>
        <dbReference type="Rhea" id="RHEA:22628"/>
        <dbReference type="ChEBI" id="CHEBI:15378"/>
        <dbReference type="ChEBI" id="CHEBI:29991"/>
        <dbReference type="ChEBI" id="CHEBI:30616"/>
        <dbReference type="ChEBI" id="CHEBI:43474"/>
        <dbReference type="ChEBI" id="CHEBI:58443"/>
        <dbReference type="ChEBI" id="CHEBI:77657"/>
        <dbReference type="ChEBI" id="CHEBI:456216"/>
        <dbReference type="EC" id="6.3.2.6"/>
    </reaction>
</comment>
<keyword evidence="11" id="KW-1185">Reference proteome</keyword>
<dbReference type="PANTHER" id="PTHR43700:SF1">
    <property type="entry name" value="PHOSPHORIBOSYLAMINOIMIDAZOLE-SUCCINOCARBOXAMIDE SYNTHASE"/>
    <property type="match status" value="1"/>
</dbReference>
<sequence length="298" mass="33265">MSTSPVYRTDLETLPLLSRGKVRDIYDLGDSILIVATDRISAFDVVMPTPIPNKGKILTQLSAFWFDFFKDLTPHHLISTDVRSFPESCAPYGDILEGRSMWVKKAKPLPVECIVRGYLVGSGWKDYRKTGAVCGIALPPGLRQAERLPEPLFTPSTKAAEGAHDENISFEQMSRLIGAAPAARVRDLSLEIYKRGAAYALEKGIILADTKLEFGFLDGELLLIDEVLTPDSSRFWPADRYRVGENPESFDKQYLRDYLVDSGWKDSDPPPELPPEVVENTTARYLEALERLTGRGLA</sequence>
<dbReference type="GO" id="GO:0005524">
    <property type="term" value="F:ATP binding"/>
    <property type="evidence" value="ECO:0007669"/>
    <property type="project" value="UniProtKB-KW"/>
</dbReference>
<dbReference type="CDD" id="cd01414">
    <property type="entry name" value="SAICAR_synt_Sc"/>
    <property type="match status" value="1"/>
</dbReference>
<keyword evidence="5 8" id="KW-0658">Purine biosynthesis</keyword>
<dbReference type="NCBIfam" id="NF010568">
    <property type="entry name" value="PRK13961.1"/>
    <property type="match status" value="1"/>
</dbReference>
<proteinExistence type="inferred from homology"/>
<dbReference type="OrthoDB" id="9801549at2"/>
<evidence type="ECO:0000256" key="3">
    <source>
        <dbReference type="ARBA" id="ARBA00022598"/>
    </source>
</evidence>
<comment type="pathway">
    <text evidence="1 8">Purine metabolism; IMP biosynthesis via de novo pathway; 5-amino-1-(5-phospho-D-ribosyl)imidazole-4-carboxamide from 5-amino-1-(5-phospho-D-ribosyl)imidazole-4-carboxylate: step 1/2.</text>
</comment>
<dbReference type="GO" id="GO:0004639">
    <property type="term" value="F:phosphoribosylaminoimidazolesuccinocarboxamide synthase activity"/>
    <property type="evidence" value="ECO:0007669"/>
    <property type="project" value="UniProtKB-UniRule"/>
</dbReference>
<dbReference type="UniPathway" id="UPA00074">
    <property type="reaction ID" value="UER00131"/>
</dbReference>
<evidence type="ECO:0000313" key="10">
    <source>
        <dbReference type="EMBL" id="QCQ22471.1"/>
    </source>
</evidence>